<proteinExistence type="predicted"/>
<dbReference type="Gene3D" id="2.60.120.260">
    <property type="entry name" value="Galactose-binding domain-like"/>
    <property type="match status" value="1"/>
</dbReference>
<dbReference type="STRING" id="1007103.GCA_000213315_03777"/>
<accession>A0A165R0M4</accession>
<evidence type="ECO:0000313" key="2">
    <source>
        <dbReference type="Proteomes" id="UP000076563"/>
    </source>
</evidence>
<dbReference type="Proteomes" id="UP000076563">
    <property type="component" value="Unassembled WGS sequence"/>
</dbReference>
<sequence length="845" mass="92698">MAYEAKTNWQLDDTVTEQDMNRIEQGLKDAYENSLISPPPEQVNLGYGLQVVDAKRTAPLENICIKGRTLVNLLGRDGNFESSPTGWSNFQSTTVFDTANKSYGLQSLKVNITSTSGGIVRTGQTFKAGKYYLVSADIKNGNASLAFISLDSLGQSNTVSDKTKFSIAYRKVNPASDTTINVSLLVNGAVDQYAYFDGVRIYEITQTEYNAIDSMTPEQISVKWPYVDDIKSIYSPYIIKHGENLLPPFTEWNVTAGSGGTPKMSVDDAYSVNLIADQSGQAVYVDIPVIPNTTYTLSLPSLPVNGYIGFNSFDANMQFVSAYGGFTSDASKTITTEGNVRYLKVIFGNNTFGAGIYKFIKPMLNLGPKAKTFKPLNEDYLFFPNVQLASNADGTVYDTLFQRDGKYWKLTRFKTVELSGSVKWDNLSKDVGVKAITTDKNTLSDALLGTNSLGITSFVKYNGKLLADYPGKSNIPDTGWIAADQSVRVAISNVDSGWGDLYDPSSEDIGAYFNGWRMCDTSDPTGKTPYNKSGTQGWFWVTDTSANPSIIFSLPTYRAGNGWKPYSLQYQLAKSTPEEIIVEGGITFHEGLNQIEIGNGLVVREQASPFFNGDTNTYVNNIFLGGGASKLKNKTLKILKVYRNELEDNARWIFYKGAHTFGQSEAYAKLGNYNPSAAYTVTYLTLDQYSLTCNVLSIQGEYAGNVRTAVDTMAAGQADLLARVSVLENTKAQKLQGQWITPTLLNGWVSEGSGYSNPGYYKDQFGNVHLSGVIRSGVTSTFTVLFYLPARYRPKNRLNLAIFTFDGSSTGICSLHIEADGSVKIGSINCKQYISLDGISFLAEQ</sequence>
<name>A0A165R0M4_9BACL</name>
<gene>
    <name evidence="1" type="ORF">AV654_21140</name>
</gene>
<reference evidence="2" key="1">
    <citation type="submission" date="2016-01" db="EMBL/GenBank/DDBJ databases">
        <title>Draft genome of Chromobacterium sp. F49.</title>
        <authorList>
            <person name="Hong K.W."/>
        </authorList>
    </citation>
    <scope>NUCLEOTIDE SEQUENCE [LARGE SCALE GENOMIC DNA]</scope>
    <source>
        <strain evidence="2">M63</strain>
    </source>
</reference>
<dbReference type="RefSeq" id="WP_063183654.1">
    <property type="nucleotide sequence ID" value="NZ_LQRA01000060.1"/>
</dbReference>
<dbReference type="AlphaFoldDB" id="A0A165R0M4"/>
<evidence type="ECO:0000313" key="1">
    <source>
        <dbReference type="EMBL" id="KZE77582.1"/>
    </source>
</evidence>
<comment type="caution">
    <text evidence="1">The sequence shown here is derived from an EMBL/GenBank/DDBJ whole genome shotgun (WGS) entry which is preliminary data.</text>
</comment>
<protein>
    <submittedName>
        <fullName evidence="1">Uncharacterized protein</fullName>
    </submittedName>
</protein>
<organism evidence="1 2">
    <name type="scientific">Paenibacillus elgii</name>
    <dbReference type="NCBI Taxonomy" id="189691"/>
    <lineage>
        <taxon>Bacteria</taxon>
        <taxon>Bacillati</taxon>
        <taxon>Bacillota</taxon>
        <taxon>Bacilli</taxon>
        <taxon>Bacillales</taxon>
        <taxon>Paenibacillaceae</taxon>
        <taxon>Paenibacillus</taxon>
    </lineage>
</organism>
<dbReference type="EMBL" id="LQRA01000060">
    <property type="protein sequence ID" value="KZE77582.1"/>
    <property type="molecule type" value="Genomic_DNA"/>
</dbReference>
<dbReference type="OrthoDB" id="2667186at2"/>
<keyword evidence="2" id="KW-1185">Reference proteome</keyword>